<comment type="cofactor">
    <cofactor evidence="1">
        <name>Zn(2+)</name>
        <dbReference type="ChEBI" id="CHEBI:29105"/>
    </cofactor>
</comment>
<dbReference type="Gene3D" id="3.40.50.720">
    <property type="entry name" value="NAD(P)-binding Rossmann-like Domain"/>
    <property type="match status" value="1"/>
</dbReference>
<evidence type="ECO:0000259" key="6">
    <source>
        <dbReference type="Pfam" id="PF00107"/>
    </source>
</evidence>
<protein>
    <submittedName>
        <fullName evidence="7">Zinc-binding alcohol dehydrogenase</fullName>
    </submittedName>
</protein>
<evidence type="ECO:0000256" key="4">
    <source>
        <dbReference type="ARBA" id="ARBA00022833"/>
    </source>
</evidence>
<reference evidence="7 9" key="1">
    <citation type="submission" date="2021-04" db="EMBL/GenBank/DDBJ databases">
        <title>Paenibacillus sp. DLE-14 whole genome sequence.</title>
        <authorList>
            <person name="Ham Y.J."/>
        </authorList>
    </citation>
    <scope>NUCLEOTIDE SEQUENCE [LARGE SCALE GENOMIC DNA]</scope>
    <source>
        <strain evidence="7 9">DLE-14</strain>
    </source>
</reference>
<proteinExistence type="inferred from homology"/>
<keyword evidence="9" id="KW-1185">Reference proteome</keyword>
<dbReference type="Gene3D" id="3.90.180.10">
    <property type="entry name" value="Medium-chain alcohol dehydrogenases, catalytic domain"/>
    <property type="match status" value="1"/>
</dbReference>
<dbReference type="Proteomes" id="UP000673394">
    <property type="component" value="Unassembled WGS sequence"/>
</dbReference>
<gene>
    <name evidence="7" type="ORF">I8J30_03445</name>
    <name evidence="8" type="ORF">I8J30_12750</name>
</gene>
<dbReference type="InterPro" id="IPR011032">
    <property type="entry name" value="GroES-like_sf"/>
</dbReference>
<keyword evidence="3" id="KW-0479">Metal-binding</keyword>
<sequence>MTHRKDAGLVLAGIRQIELQAMDRGAELLQSNEIIGETLFTLISTGTELALYLGRADFTSIPGYAAVFRVQEVGSEVQAFKPGDLAFCMGPHRSVQRVRETEALLLPEGLSPAVAVFARMMSVSMSTLSTTKARPPQRVMVSGLGLVGNMAAQLFAASGYSVTAYDPVAWKREAAARGSDAGAGSGATVSNLPPVDDPAQRGKFALVVECSGHEQAVLDGCRMVGKNGEVVMVGVPWGRQTEAYAHELLQHVFYNYVVLRSGWEWDIPTHAVSAAEPGIFTNLAGALQWLAAGKVKVDGLYEVVSPKEAAAVYEDLAEQRNHSLGFVFDWSLV</sequence>
<dbReference type="SUPFAM" id="SSF50129">
    <property type="entry name" value="GroES-like"/>
    <property type="match status" value="1"/>
</dbReference>
<keyword evidence="5" id="KW-0560">Oxidoreductase</keyword>
<dbReference type="InterPro" id="IPR036291">
    <property type="entry name" value="NAD(P)-bd_dom_sf"/>
</dbReference>
<name>A0ABS5C7V5_9BACL</name>
<evidence type="ECO:0000313" key="8">
    <source>
        <dbReference type="EMBL" id="MBP3963577.1"/>
    </source>
</evidence>
<comment type="caution">
    <text evidence="7">The sequence shown here is derived from an EMBL/GenBank/DDBJ whole genome shotgun (WGS) entry which is preliminary data.</text>
</comment>
<keyword evidence="4" id="KW-0862">Zinc</keyword>
<dbReference type="EMBL" id="JAGKSP010000001">
    <property type="protein sequence ID" value="MBP3961752.1"/>
    <property type="molecule type" value="Genomic_DNA"/>
</dbReference>
<evidence type="ECO:0000313" key="7">
    <source>
        <dbReference type="EMBL" id="MBP3961752.1"/>
    </source>
</evidence>
<evidence type="ECO:0000256" key="2">
    <source>
        <dbReference type="ARBA" id="ARBA00008072"/>
    </source>
</evidence>
<evidence type="ECO:0000256" key="5">
    <source>
        <dbReference type="ARBA" id="ARBA00023002"/>
    </source>
</evidence>
<dbReference type="PANTHER" id="PTHR43350">
    <property type="entry name" value="NAD-DEPENDENT ALCOHOL DEHYDROGENASE"/>
    <property type="match status" value="1"/>
</dbReference>
<accession>A0ABS5C7V5</accession>
<comment type="similarity">
    <text evidence="2">Belongs to the zinc-containing alcohol dehydrogenase family.</text>
</comment>
<dbReference type="RefSeq" id="WP_210655375.1">
    <property type="nucleotide sequence ID" value="NZ_JAGKSP010000001.1"/>
</dbReference>
<evidence type="ECO:0000256" key="3">
    <source>
        <dbReference type="ARBA" id="ARBA00022723"/>
    </source>
</evidence>
<evidence type="ECO:0000256" key="1">
    <source>
        <dbReference type="ARBA" id="ARBA00001947"/>
    </source>
</evidence>
<evidence type="ECO:0000313" key="9">
    <source>
        <dbReference type="Proteomes" id="UP000673394"/>
    </source>
</evidence>
<feature type="domain" description="Alcohol dehydrogenase-like C-terminal" evidence="6">
    <location>
        <begin position="147"/>
        <end position="241"/>
    </location>
</feature>
<dbReference type="CDD" id="cd08255">
    <property type="entry name" value="2-desacetyl-2-hydroxyethyl_bacteriochlorophyllide_like"/>
    <property type="match status" value="1"/>
</dbReference>
<dbReference type="PANTHER" id="PTHR43350:SF19">
    <property type="entry name" value="D-GULOSIDE 3-DEHYDROGENASE"/>
    <property type="match status" value="1"/>
</dbReference>
<dbReference type="EMBL" id="JAGKSP010000004">
    <property type="protein sequence ID" value="MBP3963577.1"/>
    <property type="molecule type" value="Genomic_DNA"/>
</dbReference>
<organism evidence="7 9">
    <name type="scientific">Paenibacillus lignilyticus</name>
    <dbReference type="NCBI Taxonomy" id="1172615"/>
    <lineage>
        <taxon>Bacteria</taxon>
        <taxon>Bacillati</taxon>
        <taxon>Bacillota</taxon>
        <taxon>Bacilli</taxon>
        <taxon>Bacillales</taxon>
        <taxon>Paenibacillaceae</taxon>
        <taxon>Paenibacillus</taxon>
    </lineage>
</organism>
<dbReference type="Pfam" id="PF00107">
    <property type="entry name" value="ADH_zinc_N"/>
    <property type="match status" value="1"/>
</dbReference>
<dbReference type="InterPro" id="IPR013149">
    <property type="entry name" value="ADH-like_C"/>
</dbReference>
<dbReference type="SUPFAM" id="SSF51735">
    <property type="entry name" value="NAD(P)-binding Rossmann-fold domains"/>
    <property type="match status" value="1"/>
</dbReference>